<dbReference type="EMBL" id="JADCNL010000624">
    <property type="protein sequence ID" value="KAG0446020.1"/>
    <property type="molecule type" value="Genomic_DNA"/>
</dbReference>
<dbReference type="AlphaFoldDB" id="A0A835P5Q2"/>
<dbReference type="Proteomes" id="UP000639772">
    <property type="component" value="Unassembled WGS sequence"/>
</dbReference>
<feature type="non-terminal residue" evidence="1">
    <location>
        <position position="80"/>
    </location>
</feature>
<name>A0A835P5Q2_VANPL</name>
<gene>
    <name evidence="2" type="ORF">HPP92_029046</name>
    <name evidence="1" type="ORF">HPP92_029057</name>
</gene>
<comment type="caution">
    <text evidence="1">The sequence shown here is derived from an EMBL/GenBank/DDBJ whole genome shotgun (WGS) entry which is preliminary data.</text>
</comment>
<evidence type="ECO:0000313" key="2">
    <source>
        <dbReference type="EMBL" id="KAG0446020.1"/>
    </source>
</evidence>
<keyword evidence="3" id="KW-1185">Reference proteome</keyword>
<sequence>MTEFAADAERQNVPHQAGVSWYVSIRLCCCSASTALSNDFVSSVFLASLSRRPAALLSLRHRSRVASVRCRCNPAAVTDA</sequence>
<dbReference type="Proteomes" id="UP000636800">
    <property type="component" value="Unassembled WGS sequence"/>
</dbReference>
<organism evidence="1 4">
    <name type="scientific">Vanilla planifolia</name>
    <name type="common">Vanilla</name>
    <dbReference type="NCBI Taxonomy" id="51239"/>
    <lineage>
        <taxon>Eukaryota</taxon>
        <taxon>Viridiplantae</taxon>
        <taxon>Streptophyta</taxon>
        <taxon>Embryophyta</taxon>
        <taxon>Tracheophyta</taxon>
        <taxon>Spermatophyta</taxon>
        <taxon>Magnoliopsida</taxon>
        <taxon>Liliopsida</taxon>
        <taxon>Asparagales</taxon>
        <taxon>Orchidaceae</taxon>
        <taxon>Vanilloideae</taxon>
        <taxon>Vanilleae</taxon>
        <taxon>Vanilla</taxon>
    </lineage>
</organism>
<evidence type="ECO:0000313" key="3">
    <source>
        <dbReference type="Proteomes" id="UP000636800"/>
    </source>
</evidence>
<evidence type="ECO:0000313" key="4">
    <source>
        <dbReference type="Proteomes" id="UP000639772"/>
    </source>
</evidence>
<accession>A0A835P5Q2</accession>
<proteinExistence type="predicted"/>
<protein>
    <submittedName>
        <fullName evidence="1">Uncharacterized protein</fullName>
    </submittedName>
</protein>
<reference evidence="3 4" key="1">
    <citation type="journal article" date="2020" name="Nat. Food">
        <title>A phased Vanilla planifolia genome enables genetic improvement of flavour and production.</title>
        <authorList>
            <person name="Hasing T."/>
            <person name="Tang H."/>
            <person name="Brym M."/>
            <person name="Khazi F."/>
            <person name="Huang T."/>
            <person name="Chambers A.H."/>
        </authorList>
    </citation>
    <scope>NUCLEOTIDE SEQUENCE [LARGE SCALE GENOMIC DNA]</scope>
    <source>
        <tissue evidence="1">Leaf</tissue>
    </source>
</reference>
<evidence type="ECO:0000313" key="1">
    <source>
        <dbReference type="EMBL" id="KAG0446011.1"/>
    </source>
</evidence>
<dbReference type="EMBL" id="JADCNM010000625">
    <property type="protein sequence ID" value="KAG0446011.1"/>
    <property type="molecule type" value="Genomic_DNA"/>
</dbReference>